<proteinExistence type="predicted"/>
<feature type="region of interest" description="Disordered" evidence="2">
    <location>
        <begin position="401"/>
        <end position="437"/>
    </location>
</feature>
<gene>
    <name evidence="4" type="ORF">SPI_07224</name>
</gene>
<dbReference type="SUPFAM" id="SSF57667">
    <property type="entry name" value="beta-beta-alpha zinc fingers"/>
    <property type="match status" value="1"/>
</dbReference>
<feature type="compositionally biased region" description="Low complexity" evidence="2">
    <location>
        <begin position="242"/>
        <end position="269"/>
    </location>
</feature>
<comment type="caution">
    <text evidence="4">The sequence shown here is derived from an EMBL/GenBank/DDBJ whole genome shotgun (WGS) entry which is preliminary data.</text>
</comment>
<protein>
    <submittedName>
        <fullName evidence="4">Zinc finger, C2H2-type/integrase, DNA-binding protein</fullName>
    </submittedName>
</protein>
<dbReference type="EMBL" id="AZHD01000014">
    <property type="protein sequence ID" value="OAA57565.1"/>
    <property type="molecule type" value="Genomic_DNA"/>
</dbReference>
<feature type="domain" description="C2H2-type" evidence="3">
    <location>
        <begin position="494"/>
        <end position="521"/>
    </location>
</feature>
<feature type="compositionally biased region" description="Low complexity" evidence="2">
    <location>
        <begin position="184"/>
        <end position="212"/>
    </location>
</feature>
<accession>A0A167QEF9</accession>
<feature type="compositionally biased region" description="Low complexity" evidence="2">
    <location>
        <begin position="363"/>
        <end position="379"/>
    </location>
</feature>
<feature type="compositionally biased region" description="Polar residues" evidence="2">
    <location>
        <begin position="162"/>
        <end position="183"/>
    </location>
</feature>
<feature type="region of interest" description="Disordered" evidence="2">
    <location>
        <begin position="350"/>
        <end position="386"/>
    </location>
</feature>
<dbReference type="PROSITE" id="PS00028">
    <property type="entry name" value="ZINC_FINGER_C2H2_1"/>
    <property type="match status" value="1"/>
</dbReference>
<keyword evidence="1" id="KW-0863">Zinc-finger</keyword>
<feature type="compositionally biased region" description="Low complexity" evidence="2">
    <location>
        <begin position="143"/>
        <end position="152"/>
    </location>
</feature>
<dbReference type="PROSITE" id="PS50157">
    <property type="entry name" value="ZINC_FINGER_C2H2_2"/>
    <property type="match status" value="1"/>
</dbReference>
<dbReference type="Gene3D" id="3.30.160.60">
    <property type="entry name" value="Classic Zinc Finger"/>
    <property type="match status" value="1"/>
</dbReference>
<dbReference type="STRING" id="1081102.A0A167QEF9"/>
<dbReference type="SMART" id="SM00355">
    <property type="entry name" value="ZnF_C2H2"/>
    <property type="match status" value="2"/>
</dbReference>
<sequence>MDMKLNDYPPTSYADVSAAQTAAHNESFSSASSGPSSAHYDPFTPVSGRSTPSSSQRMSSVGSVDFDAAMKAASVGSFSGVPLDLTTPPPSATVPFFNLSMSSDSGHASAAAAAAAAVSVSMSGMVAGAPTTSGPDMTTGYFSSSSFPHTSSLPAQPPATPNRHNSFASQSAMPSPTSPTHMLSSSYPSSVSSMPSMTSMSSVGSSVSSQQHQHQHQHQQNMMCGPGNPDAYPFADMHHGKQQQQQNQYHYQQQQQHQHQTPHQQQHLQSYSLRPQHPSPPYGFPTPPPTQGLQNECGDISPSEFYWQHRTDSPPISTFFDERPTLPPPPPSATLRSSVVKREFLEDFSSPVENDGSEFRRFSTVSSSGGSPSYGSTATPTPPSRRRLFVDNAQLKSAALQRHLGVPHGSGGRRYGNDGSGGNTATNSAANNSDDGSDSPYLGGHIITRNGIQVSKVASGAFKCIVKNCPSRPFKRSEHLKRHVTTHHDNKDAFPCEFCGRVFNRKDNWRSHLKLHTVARGKNARTDYFPKAVRVFDEEMRKVSKCRPRKEKGYAM</sequence>
<dbReference type="Proteomes" id="UP000076874">
    <property type="component" value="Unassembled WGS sequence"/>
</dbReference>
<keyword evidence="1" id="KW-0479">Metal-binding</keyword>
<keyword evidence="5" id="KW-1185">Reference proteome</keyword>
<name>A0A167QEF9_9HYPO</name>
<dbReference type="GO" id="GO:0003677">
    <property type="term" value="F:DNA binding"/>
    <property type="evidence" value="ECO:0007669"/>
    <property type="project" value="UniProtKB-KW"/>
</dbReference>
<feature type="compositionally biased region" description="Gly residues" evidence="2">
    <location>
        <begin position="408"/>
        <end position="422"/>
    </location>
</feature>
<keyword evidence="1" id="KW-0862">Zinc</keyword>
<dbReference type="GO" id="GO:0008270">
    <property type="term" value="F:zinc ion binding"/>
    <property type="evidence" value="ECO:0007669"/>
    <property type="project" value="UniProtKB-KW"/>
</dbReference>
<evidence type="ECO:0000256" key="2">
    <source>
        <dbReference type="SAM" id="MobiDB-lite"/>
    </source>
</evidence>
<dbReference type="AlphaFoldDB" id="A0A167QEF9"/>
<feature type="compositionally biased region" description="Low complexity" evidence="2">
    <location>
        <begin position="27"/>
        <end position="37"/>
    </location>
</feature>
<feature type="region of interest" description="Disordered" evidence="2">
    <location>
        <begin position="16"/>
        <end position="59"/>
    </location>
</feature>
<feature type="compositionally biased region" description="Low complexity" evidence="2">
    <location>
        <begin position="44"/>
        <end position="59"/>
    </location>
</feature>
<reference evidence="4 5" key="1">
    <citation type="journal article" date="2016" name="Genome Biol. Evol.">
        <title>Divergent and convergent evolution of fungal pathogenicity.</title>
        <authorList>
            <person name="Shang Y."/>
            <person name="Xiao G."/>
            <person name="Zheng P."/>
            <person name="Cen K."/>
            <person name="Zhan S."/>
            <person name="Wang C."/>
        </authorList>
    </citation>
    <scope>NUCLEOTIDE SEQUENCE [LARGE SCALE GENOMIC DNA]</scope>
    <source>
        <strain evidence="4 5">RCEF 264</strain>
    </source>
</reference>
<feature type="compositionally biased region" description="Low complexity" evidence="2">
    <location>
        <begin position="423"/>
        <end position="434"/>
    </location>
</feature>
<dbReference type="OrthoDB" id="4968374at2759"/>
<evidence type="ECO:0000313" key="5">
    <source>
        <dbReference type="Proteomes" id="UP000076874"/>
    </source>
</evidence>
<dbReference type="InterPro" id="IPR013087">
    <property type="entry name" value="Znf_C2H2_type"/>
</dbReference>
<feature type="region of interest" description="Disordered" evidence="2">
    <location>
        <begin position="137"/>
        <end position="335"/>
    </location>
</feature>
<evidence type="ECO:0000259" key="3">
    <source>
        <dbReference type="PROSITE" id="PS50157"/>
    </source>
</evidence>
<dbReference type="InterPro" id="IPR036236">
    <property type="entry name" value="Znf_C2H2_sf"/>
</dbReference>
<feature type="compositionally biased region" description="Pro residues" evidence="2">
    <location>
        <begin position="277"/>
        <end position="290"/>
    </location>
</feature>
<dbReference type="Pfam" id="PF00096">
    <property type="entry name" value="zf-C2H2"/>
    <property type="match status" value="1"/>
</dbReference>
<evidence type="ECO:0000256" key="1">
    <source>
        <dbReference type="PROSITE-ProRule" id="PRU00042"/>
    </source>
</evidence>
<organism evidence="4 5">
    <name type="scientific">Niveomyces insectorum RCEF 264</name>
    <dbReference type="NCBI Taxonomy" id="1081102"/>
    <lineage>
        <taxon>Eukaryota</taxon>
        <taxon>Fungi</taxon>
        <taxon>Dikarya</taxon>
        <taxon>Ascomycota</taxon>
        <taxon>Pezizomycotina</taxon>
        <taxon>Sordariomycetes</taxon>
        <taxon>Hypocreomycetidae</taxon>
        <taxon>Hypocreales</taxon>
        <taxon>Cordycipitaceae</taxon>
        <taxon>Niveomyces</taxon>
    </lineage>
</organism>
<evidence type="ECO:0000313" key="4">
    <source>
        <dbReference type="EMBL" id="OAA57565.1"/>
    </source>
</evidence>
<keyword evidence="4" id="KW-0238">DNA-binding</keyword>